<dbReference type="InterPro" id="IPR002081">
    <property type="entry name" value="Cryptochrome/DNA_photolyase_1"/>
</dbReference>
<dbReference type="PANTHER" id="PTHR11455">
    <property type="entry name" value="CRYPTOCHROME"/>
    <property type="match status" value="1"/>
</dbReference>
<evidence type="ECO:0000256" key="5">
    <source>
        <dbReference type="PIRSR" id="PIRSR602081-2"/>
    </source>
</evidence>
<dbReference type="PROSITE" id="PS00394">
    <property type="entry name" value="DNA_PHOTOLYASES_1_1"/>
    <property type="match status" value="1"/>
</dbReference>
<feature type="site" description="Electron transfer via tryptophanyl radical" evidence="5">
    <location>
        <position position="294"/>
    </location>
</feature>
<dbReference type="InterPro" id="IPR018394">
    <property type="entry name" value="DNA_photolyase_1_CS_C"/>
</dbReference>
<keyword evidence="1 4" id="KW-0285">Flavoprotein</keyword>
<dbReference type="GO" id="GO:0071949">
    <property type="term" value="F:FAD binding"/>
    <property type="evidence" value="ECO:0007669"/>
    <property type="project" value="TreeGrafter"/>
</dbReference>
<dbReference type="GO" id="GO:0009416">
    <property type="term" value="P:response to light stimulus"/>
    <property type="evidence" value="ECO:0007669"/>
    <property type="project" value="TreeGrafter"/>
</dbReference>
<feature type="binding site" evidence="4">
    <location>
        <position position="262"/>
    </location>
    <ligand>
        <name>FAD</name>
        <dbReference type="ChEBI" id="CHEBI:57692"/>
    </ligand>
</feature>
<proteinExistence type="inferred from homology"/>
<feature type="region of interest" description="Disordered" evidence="7">
    <location>
        <begin position="165"/>
        <end position="205"/>
    </location>
</feature>
<gene>
    <name evidence="9" type="ORF">HDA36_001175</name>
</gene>
<dbReference type="Gene3D" id="3.40.50.620">
    <property type="entry name" value="HUPs"/>
    <property type="match status" value="1"/>
</dbReference>
<keyword evidence="2 4" id="KW-0274">FAD</keyword>
<dbReference type="PANTHER" id="PTHR11455:SF9">
    <property type="entry name" value="CRYPTOCHROME CIRCADIAN CLOCK 5 ISOFORM X1"/>
    <property type="match status" value="1"/>
</dbReference>
<dbReference type="GO" id="GO:0006139">
    <property type="term" value="P:nucleobase-containing compound metabolic process"/>
    <property type="evidence" value="ECO:0007669"/>
    <property type="project" value="UniProtKB-ARBA"/>
</dbReference>
<evidence type="ECO:0000256" key="7">
    <source>
        <dbReference type="SAM" id="MobiDB-lite"/>
    </source>
</evidence>
<evidence type="ECO:0000256" key="1">
    <source>
        <dbReference type="ARBA" id="ARBA00022630"/>
    </source>
</evidence>
<sequence length="444" mass="48790">MTGAPVIVLFNRDLRVHDHPALHAAAADGPVVPLFVTDPRILRRAARNRIRHLCEALADLRTALRARGGELFVREGETVPEALRTAAATGARAVFATADVSDAARRRERALAEEGRRAGVEFRAFPGATVVPPGAITPAGGGHYRVFTPYLRAWERTGRRPVLPAPDRVAVPEGLPSGELPGPDAVRRGRGALSPEVPRGGEEPARARLRAWSEGPLSDYGDRRDLLAADATSRLSADLRFGCLSPLEVAEEARGRPGADAFVRQLAWRDFHHQVAADFPGIARRDYRPRGTAWRDDPGGLEAWREGRTGIPIVDAGMRQLLREGFMHNRARMLTAAFLTRGLRVHWRRGAEHFHDLLLDGDIADNHGNWQWVAGTGNDTRPNRRTNLLRQARRFDPDGTYVRRYLPELAGLPGGRAHTPWAEQDPPADYPPPLLDPSEGLGGD</sequence>
<evidence type="ECO:0000256" key="3">
    <source>
        <dbReference type="ARBA" id="ARBA00022991"/>
    </source>
</evidence>
<dbReference type="InterPro" id="IPR006050">
    <property type="entry name" value="DNA_photolyase_N"/>
</dbReference>
<feature type="binding site" evidence="4">
    <location>
        <begin position="360"/>
        <end position="362"/>
    </location>
    <ligand>
        <name>FAD</name>
        <dbReference type="ChEBI" id="CHEBI:57692"/>
    </ligand>
</feature>
<reference evidence="9 10" key="1">
    <citation type="submission" date="2020-08" db="EMBL/GenBank/DDBJ databases">
        <title>Sequencing the genomes of 1000 actinobacteria strains.</title>
        <authorList>
            <person name="Klenk H.-P."/>
        </authorList>
    </citation>
    <scope>NUCLEOTIDE SEQUENCE [LARGE SCALE GENOMIC DNA]</scope>
    <source>
        <strain evidence="9 10">DSM 44551</strain>
    </source>
</reference>
<evidence type="ECO:0000313" key="9">
    <source>
        <dbReference type="EMBL" id="MBB5431091.1"/>
    </source>
</evidence>
<protein>
    <submittedName>
        <fullName evidence="9">Deoxyribodipyrimidine photo-lyase</fullName>
        <ecNumber evidence="9">4.1.99.3</ecNumber>
    </submittedName>
</protein>
<dbReference type="InterPro" id="IPR036134">
    <property type="entry name" value="Crypto/Photolyase_FAD-like_sf"/>
</dbReference>
<keyword evidence="9" id="KW-0456">Lyase</keyword>
<dbReference type="InterPro" id="IPR014729">
    <property type="entry name" value="Rossmann-like_a/b/a_fold"/>
</dbReference>
<organism evidence="9 10">
    <name type="scientific">Nocardiopsis composta</name>
    <dbReference type="NCBI Taxonomy" id="157465"/>
    <lineage>
        <taxon>Bacteria</taxon>
        <taxon>Bacillati</taxon>
        <taxon>Actinomycetota</taxon>
        <taxon>Actinomycetes</taxon>
        <taxon>Streptosporangiales</taxon>
        <taxon>Nocardiopsidaceae</taxon>
        <taxon>Nocardiopsis</taxon>
    </lineage>
</organism>
<dbReference type="InterPro" id="IPR036155">
    <property type="entry name" value="Crypto/Photolyase_N_sf"/>
</dbReference>
<dbReference type="PROSITE" id="PS51645">
    <property type="entry name" value="PHR_CRY_ALPHA_BETA"/>
    <property type="match status" value="1"/>
</dbReference>
<dbReference type="RefSeq" id="WP_184390075.1">
    <property type="nucleotide sequence ID" value="NZ_JACHDB010000001.1"/>
</dbReference>
<dbReference type="Pfam" id="PF00875">
    <property type="entry name" value="DNA_photolyase"/>
    <property type="match status" value="1"/>
</dbReference>
<dbReference type="SUPFAM" id="SSF48173">
    <property type="entry name" value="Cryptochrome/photolyase FAD-binding domain"/>
    <property type="match status" value="1"/>
</dbReference>
<keyword evidence="10" id="KW-1185">Reference proteome</keyword>
<comment type="caution">
    <text evidence="9">The sequence shown here is derived from an EMBL/GenBank/DDBJ whole genome shotgun (WGS) entry which is preliminary data.</text>
</comment>
<name>A0A7W8QKB2_9ACTN</name>
<evidence type="ECO:0000256" key="4">
    <source>
        <dbReference type="PIRSR" id="PIRSR602081-1"/>
    </source>
</evidence>
<comment type="cofactor">
    <cofactor evidence="4">
        <name>FAD</name>
        <dbReference type="ChEBI" id="CHEBI:57692"/>
    </cofactor>
    <text evidence="4">Binds 1 FAD per subunit.</text>
</comment>
<dbReference type="SUPFAM" id="SSF52425">
    <property type="entry name" value="Cryptochrome/photolyase, N-terminal domain"/>
    <property type="match status" value="1"/>
</dbReference>
<feature type="binding site" evidence="4">
    <location>
        <begin position="232"/>
        <end position="236"/>
    </location>
    <ligand>
        <name>FAD</name>
        <dbReference type="ChEBI" id="CHEBI:57692"/>
    </ligand>
</feature>
<evidence type="ECO:0000256" key="6">
    <source>
        <dbReference type="RuleBase" id="RU004182"/>
    </source>
</evidence>
<dbReference type="GO" id="GO:0003677">
    <property type="term" value="F:DNA binding"/>
    <property type="evidence" value="ECO:0007669"/>
    <property type="project" value="TreeGrafter"/>
</dbReference>
<feature type="site" description="Electron transfer via tryptophanyl radical" evidence="5">
    <location>
        <position position="347"/>
    </location>
</feature>
<evidence type="ECO:0000259" key="8">
    <source>
        <dbReference type="PROSITE" id="PS51645"/>
    </source>
</evidence>
<dbReference type="EMBL" id="JACHDB010000001">
    <property type="protein sequence ID" value="MBB5431091.1"/>
    <property type="molecule type" value="Genomic_DNA"/>
</dbReference>
<dbReference type="Pfam" id="PF03441">
    <property type="entry name" value="FAD_binding_7"/>
    <property type="match status" value="1"/>
</dbReference>
<keyword evidence="3 6" id="KW-0157">Chromophore</keyword>
<feature type="region of interest" description="Disordered" evidence="7">
    <location>
        <begin position="413"/>
        <end position="444"/>
    </location>
</feature>
<dbReference type="Gene3D" id="1.10.579.10">
    <property type="entry name" value="DNA Cyclobutane Dipyrimidine Photolyase, subunit A, domain 3"/>
    <property type="match status" value="1"/>
</dbReference>
<dbReference type="InterPro" id="IPR005101">
    <property type="entry name" value="Cryptochr/Photolyase_FAD-bd"/>
</dbReference>
<accession>A0A7W8QKB2</accession>
<dbReference type="GO" id="GO:0003904">
    <property type="term" value="F:deoxyribodipyrimidine photo-lyase activity"/>
    <property type="evidence" value="ECO:0007669"/>
    <property type="project" value="UniProtKB-EC"/>
</dbReference>
<dbReference type="Gene3D" id="1.25.40.80">
    <property type="match status" value="1"/>
</dbReference>
<dbReference type="Proteomes" id="UP000572635">
    <property type="component" value="Unassembled WGS sequence"/>
</dbReference>
<evidence type="ECO:0000256" key="2">
    <source>
        <dbReference type="ARBA" id="ARBA00022827"/>
    </source>
</evidence>
<feature type="site" description="Electron transfer via tryptophanyl radical" evidence="5">
    <location>
        <position position="370"/>
    </location>
</feature>
<dbReference type="AlphaFoldDB" id="A0A7W8QKB2"/>
<comment type="similarity">
    <text evidence="6">Belongs to the DNA photolyase family.</text>
</comment>
<feature type="domain" description="Photolyase/cryptochrome alpha/beta" evidence="8">
    <location>
        <begin position="4"/>
        <end position="130"/>
    </location>
</feature>
<feature type="binding site" evidence="4">
    <location>
        <position position="220"/>
    </location>
    <ligand>
        <name>FAD</name>
        <dbReference type="ChEBI" id="CHEBI:57692"/>
    </ligand>
</feature>
<dbReference type="EC" id="4.1.99.3" evidence="9"/>
<evidence type="ECO:0000313" key="10">
    <source>
        <dbReference type="Proteomes" id="UP000572635"/>
    </source>
</evidence>
<dbReference type="PRINTS" id="PR00147">
    <property type="entry name" value="DNAPHOTLYASE"/>
</dbReference>
<dbReference type="GO" id="GO:0006950">
    <property type="term" value="P:response to stress"/>
    <property type="evidence" value="ECO:0007669"/>
    <property type="project" value="UniProtKB-ARBA"/>
</dbReference>
<feature type="compositionally biased region" description="Low complexity" evidence="7">
    <location>
        <begin position="172"/>
        <end position="183"/>
    </location>
</feature>